<reference evidence="1" key="1">
    <citation type="submission" date="2021-01" db="EMBL/GenBank/DDBJ databases">
        <authorList>
            <person name="Kaushik A."/>
        </authorList>
    </citation>
    <scope>NUCLEOTIDE SEQUENCE</scope>
    <source>
        <strain evidence="1">AG1-1B</strain>
    </source>
</reference>
<gene>
    <name evidence="1" type="ORF">RDB_LOCUS24467</name>
</gene>
<dbReference type="Proteomes" id="UP000663826">
    <property type="component" value="Unassembled WGS sequence"/>
</dbReference>
<protein>
    <submittedName>
        <fullName evidence="1">Uncharacterized protein</fullName>
    </submittedName>
</protein>
<dbReference type="AlphaFoldDB" id="A0A8H2WIW5"/>
<sequence length="165" mass="18379">MTNIVINQVYSPPELPQYLKDVCDLRPIVGTPTDDELIGIHSVIQVASKAADIRGLGDSLLLARLSEHLFSAQMARYRVSYLDVVLPENATYTPPNLPSHVSVHLETVTGIPSEEDIIKVQEAVRSYQHFSNVPSMFNAGTNVELLQHLFDMQMGAFYFKAYISS</sequence>
<dbReference type="EMBL" id="CAJMWQ010000842">
    <property type="protein sequence ID" value="CAE6388794.1"/>
    <property type="molecule type" value="Genomic_DNA"/>
</dbReference>
<comment type="caution">
    <text evidence="1">The sequence shown here is derived from an EMBL/GenBank/DDBJ whole genome shotgun (WGS) entry which is preliminary data.</text>
</comment>
<accession>A0A8H2WIW5</accession>
<organism evidence="1 2">
    <name type="scientific">Rhizoctonia solani</name>
    <dbReference type="NCBI Taxonomy" id="456999"/>
    <lineage>
        <taxon>Eukaryota</taxon>
        <taxon>Fungi</taxon>
        <taxon>Dikarya</taxon>
        <taxon>Basidiomycota</taxon>
        <taxon>Agaricomycotina</taxon>
        <taxon>Agaricomycetes</taxon>
        <taxon>Cantharellales</taxon>
        <taxon>Ceratobasidiaceae</taxon>
        <taxon>Rhizoctonia</taxon>
    </lineage>
</organism>
<name>A0A8H2WIW5_9AGAM</name>
<proteinExistence type="predicted"/>
<evidence type="ECO:0000313" key="2">
    <source>
        <dbReference type="Proteomes" id="UP000663826"/>
    </source>
</evidence>
<evidence type="ECO:0000313" key="1">
    <source>
        <dbReference type="EMBL" id="CAE6388794.1"/>
    </source>
</evidence>